<sequence length="219" mass="25048">MNQLRAALAPFISLTDSEWAALAPQLHRRQLRAEEWLLAPGQVCQEISFVSQGLLRTCYQRPDQAEVNFLFHFPRTFVTDYESVLLREPARLGIQALAPTQVLALPVALLPTLYEDVRWQRFGRLMAEQIYLAARRRAEELLFLTPTQRYEKLLHEQPDWLRELPLRHLASYLGVQPESLSRIRQRLTQPAPVGGANRGHAFPEANTCGGPAFLNQRQG</sequence>
<dbReference type="RefSeq" id="WP_092736808.1">
    <property type="nucleotide sequence ID" value="NZ_FNOV01000001.1"/>
</dbReference>
<keyword evidence="2" id="KW-0808">Transferase</keyword>
<keyword evidence="2" id="KW-0418">Kinase</keyword>
<gene>
    <name evidence="2" type="ORF">SAMN04488069_101116</name>
</gene>
<dbReference type="STRING" id="651662.SAMN04488069_101116"/>
<accession>A0A1H3B0J8</accession>
<evidence type="ECO:0000256" key="1">
    <source>
        <dbReference type="SAM" id="MobiDB-lite"/>
    </source>
</evidence>
<name>A0A1H3B0J8_9BACT</name>
<feature type="region of interest" description="Disordered" evidence="1">
    <location>
        <begin position="193"/>
        <end position="219"/>
    </location>
</feature>
<dbReference type="InterPro" id="IPR018490">
    <property type="entry name" value="cNMP-bd_dom_sf"/>
</dbReference>
<evidence type="ECO:0000313" key="3">
    <source>
        <dbReference type="Proteomes" id="UP000199249"/>
    </source>
</evidence>
<evidence type="ECO:0000313" key="2">
    <source>
        <dbReference type="EMBL" id="SDX35486.1"/>
    </source>
</evidence>
<dbReference type="Proteomes" id="UP000199249">
    <property type="component" value="Unassembled WGS sequence"/>
</dbReference>
<dbReference type="SUPFAM" id="SSF51206">
    <property type="entry name" value="cAMP-binding domain-like"/>
    <property type="match status" value="1"/>
</dbReference>
<dbReference type="AlphaFoldDB" id="A0A1H3B0J8"/>
<dbReference type="Gene3D" id="2.60.120.10">
    <property type="entry name" value="Jelly Rolls"/>
    <property type="match status" value="1"/>
</dbReference>
<dbReference type="EMBL" id="FNOV01000001">
    <property type="protein sequence ID" value="SDX35486.1"/>
    <property type="molecule type" value="Genomic_DNA"/>
</dbReference>
<dbReference type="InterPro" id="IPR014710">
    <property type="entry name" value="RmlC-like_jellyroll"/>
</dbReference>
<protein>
    <submittedName>
        <fullName evidence="2">cAMP-binding domain of CRP or a regulatory subunit of cAMP-dependent protein kinases</fullName>
    </submittedName>
</protein>
<dbReference type="GO" id="GO:0016301">
    <property type="term" value="F:kinase activity"/>
    <property type="evidence" value="ECO:0007669"/>
    <property type="project" value="UniProtKB-KW"/>
</dbReference>
<organism evidence="2 3">
    <name type="scientific">Hymenobacter psychrophilus</name>
    <dbReference type="NCBI Taxonomy" id="651662"/>
    <lineage>
        <taxon>Bacteria</taxon>
        <taxon>Pseudomonadati</taxon>
        <taxon>Bacteroidota</taxon>
        <taxon>Cytophagia</taxon>
        <taxon>Cytophagales</taxon>
        <taxon>Hymenobacteraceae</taxon>
        <taxon>Hymenobacter</taxon>
    </lineage>
</organism>
<proteinExistence type="predicted"/>
<keyword evidence="3" id="KW-1185">Reference proteome</keyword>
<dbReference type="OrthoDB" id="663011at2"/>
<reference evidence="3" key="1">
    <citation type="submission" date="2016-10" db="EMBL/GenBank/DDBJ databases">
        <authorList>
            <person name="Varghese N."/>
            <person name="Submissions S."/>
        </authorList>
    </citation>
    <scope>NUCLEOTIDE SEQUENCE [LARGE SCALE GENOMIC DNA]</scope>
    <source>
        <strain evidence="3">CGMCC 1.8975</strain>
    </source>
</reference>